<protein>
    <submittedName>
        <fullName evidence="2">Putative secreted protein</fullName>
    </submittedName>
</protein>
<accession>A0A2M4CAB0</accession>
<keyword evidence="1" id="KW-0732">Signal</keyword>
<sequence length="88" mass="10090">MVVVGLTLSLSISVPGGILAQWNFRVSLLAEEELTAGDRIQRIWDALGERDFRESREVIHFDLWSGRFSILFYLVRPFQTTELLGGHR</sequence>
<organism evidence="2">
    <name type="scientific">Anopheles marajoara</name>
    <dbReference type="NCBI Taxonomy" id="58244"/>
    <lineage>
        <taxon>Eukaryota</taxon>
        <taxon>Metazoa</taxon>
        <taxon>Ecdysozoa</taxon>
        <taxon>Arthropoda</taxon>
        <taxon>Hexapoda</taxon>
        <taxon>Insecta</taxon>
        <taxon>Pterygota</taxon>
        <taxon>Neoptera</taxon>
        <taxon>Endopterygota</taxon>
        <taxon>Diptera</taxon>
        <taxon>Nematocera</taxon>
        <taxon>Culicoidea</taxon>
        <taxon>Culicidae</taxon>
        <taxon>Anophelinae</taxon>
        <taxon>Anopheles</taxon>
    </lineage>
</organism>
<feature type="signal peptide" evidence="1">
    <location>
        <begin position="1"/>
        <end position="20"/>
    </location>
</feature>
<dbReference type="AlphaFoldDB" id="A0A2M4CAB0"/>
<reference evidence="2" key="1">
    <citation type="submission" date="2018-01" db="EMBL/GenBank/DDBJ databases">
        <title>An insight into the sialome of Amazonian anophelines.</title>
        <authorList>
            <person name="Ribeiro J.M."/>
            <person name="Scarpassa V."/>
            <person name="Calvo E."/>
        </authorList>
    </citation>
    <scope>NUCLEOTIDE SEQUENCE</scope>
    <source>
        <tissue evidence="2">Salivary glands</tissue>
    </source>
</reference>
<evidence type="ECO:0000313" key="2">
    <source>
        <dbReference type="EMBL" id="MBW62189.1"/>
    </source>
</evidence>
<proteinExistence type="predicted"/>
<dbReference type="EMBL" id="GGFJ01013048">
    <property type="protein sequence ID" value="MBW62189.1"/>
    <property type="molecule type" value="Transcribed_RNA"/>
</dbReference>
<feature type="chain" id="PRO_5014947712" evidence="1">
    <location>
        <begin position="21"/>
        <end position="88"/>
    </location>
</feature>
<name>A0A2M4CAB0_9DIPT</name>
<evidence type="ECO:0000256" key="1">
    <source>
        <dbReference type="SAM" id="SignalP"/>
    </source>
</evidence>